<dbReference type="InterPro" id="IPR000889">
    <property type="entry name" value="Glutathione_peroxidase"/>
</dbReference>
<evidence type="ECO:0000313" key="7">
    <source>
        <dbReference type="Proteomes" id="UP001433638"/>
    </source>
</evidence>
<dbReference type="PROSITE" id="PS51257">
    <property type="entry name" value="PROKAR_LIPOPROTEIN"/>
    <property type="match status" value="1"/>
</dbReference>
<keyword evidence="7" id="KW-1185">Reference proteome</keyword>
<dbReference type="SUPFAM" id="SSF52833">
    <property type="entry name" value="Thioredoxin-like"/>
    <property type="match status" value="1"/>
</dbReference>
<accession>A0ABV1M5D0</accession>
<evidence type="ECO:0000256" key="5">
    <source>
        <dbReference type="SAM" id="SignalP"/>
    </source>
</evidence>
<dbReference type="PRINTS" id="PR01011">
    <property type="entry name" value="GLUTPROXDASE"/>
</dbReference>
<dbReference type="PIRSF" id="PIRSF000303">
    <property type="entry name" value="Glutathion_perox"/>
    <property type="match status" value="1"/>
</dbReference>
<organism evidence="6 7">
    <name type="scientific">Vogesella oryzagri</name>
    <dbReference type="NCBI Taxonomy" id="3160864"/>
    <lineage>
        <taxon>Bacteria</taxon>
        <taxon>Pseudomonadati</taxon>
        <taxon>Pseudomonadota</taxon>
        <taxon>Betaproteobacteria</taxon>
        <taxon>Neisseriales</taxon>
        <taxon>Chromobacteriaceae</taxon>
        <taxon>Vogesella</taxon>
    </lineage>
</organism>
<evidence type="ECO:0000313" key="6">
    <source>
        <dbReference type="EMBL" id="MEQ6291427.1"/>
    </source>
</evidence>
<evidence type="ECO:0000256" key="3">
    <source>
        <dbReference type="ARBA" id="ARBA00023002"/>
    </source>
</evidence>
<dbReference type="PROSITE" id="PS51355">
    <property type="entry name" value="GLUTATHIONE_PEROXID_3"/>
    <property type="match status" value="1"/>
</dbReference>
<gene>
    <name evidence="6" type="ORF">ABNW52_12480</name>
</gene>
<feature type="chain" id="PRO_5046121339" description="Glutathione peroxidase" evidence="5">
    <location>
        <begin position="19"/>
        <end position="177"/>
    </location>
</feature>
<keyword evidence="5" id="KW-0732">Signal</keyword>
<dbReference type="InterPro" id="IPR036249">
    <property type="entry name" value="Thioredoxin-like_sf"/>
</dbReference>
<dbReference type="InterPro" id="IPR029759">
    <property type="entry name" value="GPX_AS"/>
</dbReference>
<dbReference type="EMBL" id="JBEFLD010000006">
    <property type="protein sequence ID" value="MEQ6291427.1"/>
    <property type="molecule type" value="Genomic_DNA"/>
</dbReference>
<sequence>MMPKLLSVLLLLPAVASASCPPLLDHRIPGLTGGTIDMCAYQGKAVVVVNTASECGFTPQFKGLQSLWQNYRDKGLVVVGFPSDDFFQELDKDKAVASFCQVNYGVTFPMASRVHVRGDAAHPLYQALSKASGDAPKWNFYKYVIAADGKTITAFSPLTKPDSPTFIKAVEAALPTP</sequence>
<comment type="similarity">
    <text evidence="1 4">Belongs to the glutathione peroxidase family.</text>
</comment>
<dbReference type="RefSeq" id="WP_349588285.1">
    <property type="nucleotide sequence ID" value="NZ_JBEFLD010000006.1"/>
</dbReference>
<dbReference type="Pfam" id="PF00255">
    <property type="entry name" value="GSHPx"/>
    <property type="match status" value="1"/>
</dbReference>
<comment type="caution">
    <text evidence="6">The sequence shown here is derived from an EMBL/GenBank/DDBJ whole genome shotgun (WGS) entry which is preliminary data.</text>
</comment>
<feature type="signal peptide" evidence="5">
    <location>
        <begin position="1"/>
        <end position="18"/>
    </location>
</feature>
<dbReference type="PROSITE" id="PS00460">
    <property type="entry name" value="GLUTATHIONE_PEROXID_1"/>
    <property type="match status" value="1"/>
</dbReference>
<dbReference type="GO" id="GO:0004601">
    <property type="term" value="F:peroxidase activity"/>
    <property type="evidence" value="ECO:0007669"/>
    <property type="project" value="UniProtKB-KW"/>
</dbReference>
<keyword evidence="3 4" id="KW-0560">Oxidoreductase</keyword>
<dbReference type="PANTHER" id="PTHR11592">
    <property type="entry name" value="GLUTATHIONE PEROXIDASE"/>
    <property type="match status" value="1"/>
</dbReference>
<dbReference type="Gene3D" id="3.40.30.10">
    <property type="entry name" value="Glutaredoxin"/>
    <property type="match status" value="1"/>
</dbReference>
<reference evidence="6" key="1">
    <citation type="submission" date="2024-06" db="EMBL/GenBank/DDBJ databases">
        <title>Genome sequence of Vogesella sp. MAHUQ-64.</title>
        <authorList>
            <person name="Huq M.A."/>
        </authorList>
    </citation>
    <scope>NUCLEOTIDE SEQUENCE</scope>
    <source>
        <strain evidence="6">MAHUQ-64</strain>
    </source>
</reference>
<evidence type="ECO:0000256" key="1">
    <source>
        <dbReference type="ARBA" id="ARBA00006926"/>
    </source>
</evidence>
<dbReference type="CDD" id="cd00340">
    <property type="entry name" value="GSH_Peroxidase"/>
    <property type="match status" value="1"/>
</dbReference>
<proteinExistence type="inferred from homology"/>
<dbReference type="Proteomes" id="UP001433638">
    <property type="component" value="Unassembled WGS sequence"/>
</dbReference>
<evidence type="ECO:0000256" key="4">
    <source>
        <dbReference type="RuleBase" id="RU000499"/>
    </source>
</evidence>
<dbReference type="PANTHER" id="PTHR11592:SF44">
    <property type="entry name" value="GLUTATHIONE PEROXIDASE"/>
    <property type="match status" value="1"/>
</dbReference>
<protein>
    <recommendedName>
        <fullName evidence="4">Glutathione peroxidase</fullName>
    </recommendedName>
</protein>
<evidence type="ECO:0000256" key="2">
    <source>
        <dbReference type="ARBA" id="ARBA00022559"/>
    </source>
</evidence>
<name>A0ABV1M5D0_9NEIS</name>
<keyword evidence="2 4" id="KW-0575">Peroxidase</keyword>